<evidence type="ECO:0000313" key="4">
    <source>
        <dbReference type="EnsemblPlants" id="Zm00001eb071900_P001"/>
    </source>
</evidence>
<dbReference type="EnsemblPlants" id="Zm00001eb071900_T001">
    <property type="protein sequence ID" value="Zm00001eb071900_P001"/>
    <property type="gene ID" value="Zm00001eb071900"/>
</dbReference>
<dbReference type="SMART" id="SM00054">
    <property type="entry name" value="EFh"/>
    <property type="match status" value="1"/>
</dbReference>
<dbReference type="Proteomes" id="UP000007305">
    <property type="component" value="Chromosome 6"/>
</dbReference>
<proteinExistence type="predicted"/>
<dbReference type="InterPro" id="IPR018247">
    <property type="entry name" value="EF_Hand_1_Ca_BS"/>
</dbReference>
<reference evidence="5" key="2">
    <citation type="submission" date="2015-12" db="EMBL/GenBank/DDBJ databases">
        <title>Update maize B73 reference genome by single molecule sequencing technologies.</title>
        <authorList>
            <consortium name="Maize Genome Sequencing Project"/>
            <person name="Ware D."/>
        </authorList>
    </citation>
    <scope>NUCLEOTIDE SEQUENCE [LARGE SCALE GENOMIC DNA]</scope>
    <source>
        <strain evidence="5">cv. B73</strain>
    </source>
</reference>
<protein>
    <recommendedName>
        <fullName evidence="3">EF-hand domain-containing protein</fullName>
    </recommendedName>
</protein>
<dbReference type="PROSITE" id="PS00018">
    <property type="entry name" value="EF_HAND_1"/>
    <property type="match status" value="1"/>
</dbReference>
<reference evidence="5" key="1">
    <citation type="journal article" date="2009" name="Science">
        <title>The B73 maize genome: complexity, diversity, and dynamics.</title>
        <authorList>
            <person name="Schnable P.S."/>
            <person name="Ware D."/>
            <person name="Fulton R.S."/>
            <person name="Stein J.C."/>
            <person name="Wei F."/>
            <person name="Pasternak S."/>
            <person name="Liang C."/>
            <person name="Zhang J."/>
            <person name="Fulton L."/>
            <person name="Graves T.A."/>
            <person name="Minx P."/>
            <person name="Reily A.D."/>
            <person name="Courtney L."/>
            <person name="Kruchowski S.S."/>
            <person name="Tomlinson C."/>
            <person name="Strong C."/>
            <person name="Delehaunty K."/>
            <person name="Fronick C."/>
            <person name="Courtney B."/>
            <person name="Rock S.M."/>
            <person name="Belter E."/>
            <person name="Du F."/>
            <person name="Kim K."/>
            <person name="Abbott R.M."/>
            <person name="Cotton M."/>
            <person name="Levy A."/>
            <person name="Marchetto P."/>
            <person name="Ochoa K."/>
            <person name="Jackson S.M."/>
            <person name="Gillam B."/>
            <person name="Chen W."/>
            <person name="Yan L."/>
            <person name="Higginbotham J."/>
            <person name="Cardenas M."/>
            <person name="Waligorski J."/>
            <person name="Applebaum E."/>
            <person name="Phelps L."/>
            <person name="Falcone J."/>
            <person name="Kanchi K."/>
            <person name="Thane T."/>
            <person name="Scimone A."/>
            <person name="Thane N."/>
            <person name="Henke J."/>
            <person name="Wang T."/>
            <person name="Ruppert J."/>
            <person name="Shah N."/>
            <person name="Rotter K."/>
            <person name="Hodges J."/>
            <person name="Ingenthron E."/>
            <person name="Cordes M."/>
            <person name="Kohlberg S."/>
            <person name="Sgro J."/>
            <person name="Delgado B."/>
            <person name="Mead K."/>
            <person name="Chinwalla A."/>
            <person name="Leonard S."/>
            <person name="Crouse K."/>
            <person name="Collura K."/>
            <person name="Kudrna D."/>
            <person name="Currie J."/>
            <person name="He R."/>
            <person name="Angelova A."/>
            <person name="Rajasekar S."/>
            <person name="Mueller T."/>
            <person name="Lomeli R."/>
            <person name="Scara G."/>
            <person name="Ko A."/>
            <person name="Delaney K."/>
            <person name="Wissotski M."/>
            <person name="Lopez G."/>
            <person name="Campos D."/>
            <person name="Braidotti M."/>
            <person name="Ashley E."/>
            <person name="Golser W."/>
            <person name="Kim H."/>
            <person name="Lee S."/>
            <person name="Lin J."/>
            <person name="Dujmic Z."/>
            <person name="Kim W."/>
            <person name="Talag J."/>
            <person name="Zuccolo A."/>
            <person name="Fan C."/>
            <person name="Sebastian A."/>
            <person name="Kramer M."/>
            <person name="Spiegel L."/>
            <person name="Nascimento L."/>
            <person name="Zutavern T."/>
            <person name="Miller B."/>
            <person name="Ambroise C."/>
            <person name="Muller S."/>
            <person name="Spooner W."/>
            <person name="Narechania A."/>
            <person name="Ren L."/>
            <person name="Wei S."/>
            <person name="Kumari S."/>
            <person name="Faga B."/>
            <person name="Levy M.J."/>
            <person name="McMahan L."/>
            <person name="Van Buren P."/>
            <person name="Vaughn M.W."/>
            <person name="Ying K."/>
            <person name="Yeh C.-T."/>
            <person name="Emrich S.J."/>
            <person name="Jia Y."/>
            <person name="Kalyanaraman A."/>
            <person name="Hsia A.-P."/>
            <person name="Barbazuk W.B."/>
            <person name="Baucom R.S."/>
            <person name="Brutnell T.P."/>
            <person name="Carpita N.C."/>
            <person name="Chaparro C."/>
            <person name="Chia J.-M."/>
            <person name="Deragon J.-M."/>
            <person name="Estill J.C."/>
            <person name="Fu Y."/>
            <person name="Jeddeloh J.A."/>
            <person name="Han Y."/>
            <person name="Lee H."/>
            <person name="Li P."/>
            <person name="Lisch D.R."/>
            <person name="Liu S."/>
            <person name="Liu Z."/>
            <person name="Nagel D.H."/>
            <person name="McCann M.C."/>
            <person name="SanMiguel P."/>
            <person name="Myers A.M."/>
            <person name="Nettleton D."/>
            <person name="Nguyen J."/>
            <person name="Penning B.W."/>
            <person name="Ponnala L."/>
            <person name="Schneider K.L."/>
            <person name="Schwartz D.C."/>
            <person name="Sharma A."/>
            <person name="Soderlund C."/>
            <person name="Springer N.M."/>
            <person name="Sun Q."/>
            <person name="Wang H."/>
            <person name="Waterman M."/>
            <person name="Westerman R."/>
            <person name="Wolfgruber T.K."/>
            <person name="Yang L."/>
            <person name="Yu Y."/>
            <person name="Zhang L."/>
            <person name="Zhou S."/>
            <person name="Zhu Q."/>
            <person name="Bennetzen J.L."/>
            <person name="Dawe R.K."/>
            <person name="Jiang J."/>
            <person name="Jiang N."/>
            <person name="Presting G.G."/>
            <person name="Wessler S.R."/>
            <person name="Aluru S."/>
            <person name="Martienssen R.A."/>
            <person name="Clifton S.W."/>
            <person name="McCombie W.R."/>
            <person name="Wing R.A."/>
            <person name="Wilson R.K."/>
        </authorList>
    </citation>
    <scope>NUCLEOTIDE SEQUENCE [LARGE SCALE GENOMIC DNA]</scope>
    <source>
        <strain evidence="5">cv. B73</strain>
    </source>
</reference>
<evidence type="ECO:0000256" key="1">
    <source>
        <dbReference type="ARBA" id="ARBA00022837"/>
    </source>
</evidence>
<accession>A0A804MAZ3</accession>
<evidence type="ECO:0000313" key="5">
    <source>
        <dbReference type="Proteomes" id="UP000007305"/>
    </source>
</evidence>
<dbReference type="EnsemblPlants" id="Zm00001eb262380_T001">
    <property type="protein sequence ID" value="Zm00001eb262380_P001"/>
    <property type="gene ID" value="Zm00001eb262380"/>
</dbReference>
<dbReference type="SUPFAM" id="SSF47473">
    <property type="entry name" value="EF-hand"/>
    <property type="match status" value="1"/>
</dbReference>
<keyword evidence="5" id="KW-1185">Reference proteome</keyword>
<dbReference type="Proteomes" id="UP000007305">
    <property type="component" value="Chromosome 2"/>
</dbReference>
<organism evidence="4 5">
    <name type="scientific">Zea mays</name>
    <name type="common">Maize</name>
    <dbReference type="NCBI Taxonomy" id="4577"/>
    <lineage>
        <taxon>Eukaryota</taxon>
        <taxon>Viridiplantae</taxon>
        <taxon>Streptophyta</taxon>
        <taxon>Embryophyta</taxon>
        <taxon>Tracheophyta</taxon>
        <taxon>Spermatophyta</taxon>
        <taxon>Magnoliopsida</taxon>
        <taxon>Liliopsida</taxon>
        <taxon>Poales</taxon>
        <taxon>Poaceae</taxon>
        <taxon>PACMAD clade</taxon>
        <taxon>Panicoideae</taxon>
        <taxon>Andropogonodae</taxon>
        <taxon>Andropogoneae</taxon>
        <taxon>Tripsacinae</taxon>
        <taxon>Zea</taxon>
    </lineage>
</organism>
<sequence>MPSMEGGLGSAPSAAREVPVPVAAEGDAEEADGAEEEERDLREAFDVFDGNRDGLISAEELGTVLRSLACTGRAAADCHDMIRLVTRAHSLVESVCLSLLHP</sequence>
<evidence type="ECO:0000259" key="3">
    <source>
        <dbReference type="PROSITE" id="PS50222"/>
    </source>
</evidence>
<dbReference type="InterPro" id="IPR011992">
    <property type="entry name" value="EF-hand-dom_pair"/>
</dbReference>
<dbReference type="PROSITE" id="PS50222">
    <property type="entry name" value="EF_HAND_2"/>
    <property type="match status" value="1"/>
</dbReference>
<feature type="compositionally biased region" description="Acidic residues" evidence="2">
    <location>
        <begin position="26"/>
        <end position="38"/>
    </location>
</feature>
<keyword evidence="1" id="KW-0106">Calcium</keyword>
<dbReference type="Gramene" id="Zm00001eb262380_T001">
    <property type="protein sequence ID" value="Zm00001eb262380_P001"/>
    <property type="gene ID" value="Zm00001eb262380"/>
</dbReference>
<dbReference type="InterPro" id="IPR002048">
    <property type="entry name" value="EF_hand_dom"/>
</dbReference>
<dbReference type="GO" id="GO:0005509">
    <property type="term" value="F:calcium ion binding"/>
    <property type="evidence" value="ECO:0007669"/>
    <property type="project" value="InterPro"/>
</dbReference>
<reference evidence="4" key="3">
    <citation type="submission" date="2019-07" db="EMBL/GenBank/DDBJ databases">
        <authorList>
            <person name="Seetharam A."/>
            <person name="Woodhouse M."/>
            <person name="Cannon E."/>
        </authorList>
    </citation>
    <scope>NUCLEOTIDE SEQUENCE [LARGE SCALE GENOMIC DNA]</scope>
    <source>
        <strain evidence="4">cv. B73</strain>
    </source>
</reference>
<dbReference type="Gramene" id="Zm00001eb071900_T001">
    <property type="protein sequence ID" value="Zm00001eb071900_P001"/>
    <property type="gene ID" value="Zm00001eb071900"/>
</dbReference>
<feature type="compositionally biased region" description="Low complexity" evidence="2">
    <location>
        <begin position="10"/>
        <end position="25"/>
    </location>
</feature>
<reference evidence="4" key="4">
    <citation type="submission" date="2021-05" db="UniProtKB">
        <authorList>
            <consortium name="EnsemblPlants"/>
        </authorList>
    </citation>
    <scope>IDENTIFICATION</scope>
    <source>
        <strain evidence="4">cv. B73</strain>
    </source>
</reference>
<name>A0A804MAZ3_MAIZE</name>
<dbReference type="Pfam" id="PF13405">
    <property type="entry name" value="EF-hand_6"/>
    <property type="match status" value="1"/>
</dbReference>
<feature type="region of interest" description="Disordered" evidence="2">
    <location>
        <begin position="1"/>
        <end position="39"/>
    </location>
</feature>
<dbReference type="AlphaFoldDB" id="A0A804MAZ3"/>
<dbReference type="Gene3D" id="1.10.238.10">
    <property type="entry name" value="EF-hand"/>
    <property type="match status" value="1"/>
</dbReference>
<evidence type="ECO:0000256" key="2">
    <source>
        <dbReference type="SAM" id="MobiDB-lite"/>
    </source>
</evidence>
<feature type="domain" description="EF-hand" evidence="3">
    <location>
        <begin position="36"/>
        <end position="71"/>
    </location>
</feature>
<dbReference type="CDD" id="cd00051">
    <property type="entry name" value="EFh"/>
    <property type="match status" value="1"/>
</dbReference>